<dbReference type="Gene3D" id="1.10.10.650">
    <property type="entry name" value="RuvA domain 2-like"/>
    <property type="match status" value="1"/>
</dbReference>
<dbReference type="InterPro" id="IPR028088">
    <property type="entry name" value="Spt6_HTH_DNA-bd_dom"/>
</dbReference>
<dbReference type="InterPro" id="IPR042066">
    <property type="entry name" value="Spt6_death-like"/>
</dbReference>
<dbReference type="SUPFAM" id="SSF55550">
    <property type="entry name" value="SH2 domain"/>
    <property type="match status" value="1"/>
</dbReference>
<dbReference type="CDD" id="cd09928">
    <property type="entry name" value="SH2_Cterm_SPT6_like"/>
    <property type="match status" value="1"/>
</dbReference>
<accession>A0A8J2Q339</accession>
<feature type="compositionally biased region" description="Basic residues" evidence="11">
    <location>
        <begin position="33"/>
        <end position="50"/>
    </location>
</feature>
<dbReference type="Gene3D" id="2.40.50.140">
    <property type="entry name" value="Nucleic acid-binding proteins"/>
    <property type="match status" value="1"/>
</dbReference>
<sequence>MSEFLDNQAEESENSGETTDTSIDDDNLEPRVKRQRRQKKKEKAKKKKRIRSDDEDDEEDDDGEDDEAKIQKEMAGFVVDEDEADEDEGDDNEDDDRSDIEKDDDLELDDEDLDLLNDNLDIQQRPSGGRVVIESDEEEDHDRGKSNLYDKDDLAGDDDQRSDYRESERHVYDGEEGSGTESEHSEDDFIVTDDGQQPQHRQRRYRFTDVPEQAIDDAREIFGVDDFNFAEFYDEDAEPGEDEDEYPEDEEQEELEGGDVSRSRKIKPKEKRATLMDTIEPAELEEKLLAPMDKRIQLDDRPERFQLRRVPVSEADEHELEFEAKWIYQYAFDNATLSEQEESGLTVFSNLELRIDERAKIAAEAPDKIKEALKFIRNQLFEVPFIAFYRKEYVESCLVINDLWKVYQWDEKWCHLQQRKKRLLELMKRMLNYQMENDNAVGMRIVTEQDMNEVHGVQTVEGLMDVSTKFQLYYGPEVPKMIDWEKIQNLSEDDPEREAAEMRFRAATRTDKYMLCIQNGLSAMASRFGLTPLQFAENLDWKRHDIVQDDEEPLKAAEQYVCQSFPTPEAVLAGAIHVVAKQLSREPKVRELLRMRYRLRLKISVCPTKRGREEIDENHKLWPRRYVRNKPVANLRHDEYLWYVQARAGGLLSLRLHCDTEEDVRFKKTLIQEFLSEQPYYRDEYSRVVDMWNKVREEAITVCVNNFLLPVFEREAHERLLQEARDYVIKQSTQNLYDRIKTAAYRNTHDDDDDDDFESGFGNGTRVLSIVYPEERDQASFCALIDQDGQVLDHLRLVHVTKSMNSKRPGEADLKRQDMIYLRKFIEKRRPHVIAICGENMDAYYLRRDIESLLHEISGIAKEISVEIVDNEAAKIYMHSKQAITEFPNYPPILRQAVSLGRLLLDPLIEYAHLCNTDDDILCVSYHPLQSEVSKEELLFALSLEFINRVNEVGVDVNRCLEYSHTSYLLQFVCGLGPRKAVHLLKILKQNDNLLESRTKLVTLCRMGPKVFMNSAGFIKIDTAKVSERTDAYVEVLDGSRVHPETYEWARKMAVDALEIDDAADPTSALEEILQNPDKLKDLDLDAFAEELARQGFGNKSITLYDIRAELNHRYKDLRVPYESPSIERIFTMLTKETSDSIGKLVMGRVMHIIYRKPRDPEERERVPPIRDERTGQWKCQYCYKPDFNNTNEVWQHIDSCPGQPIGVKVRFDNGITGFIPNKYLSDRPDSFVDPSERVRRNQPIYCRILELDPDKFSATCSCRSSDLRGLQPQNSEFDRYFDKLKCQDDDEKDRKLREQRKIVTYFVKRVISHPSFHNVTFKDAERMLQKFEQGEAIIRPSSKSVSHLTVTWKVADGIYQHIDIKEEGKQHQFSLGKTLLIGTEEFEDLDEILARHIQPMAALARDVLSHKYFLDGKRAEDRDAVEGYLFDEKKRNPQRIPYTLTPSQDYPGKFVISYLPRNKVKHEYMTVTPEGFRFRQQLFQSLETVLTWFKLHYREPPPGIKTRKLVGFVIGVVYDIATAGRSMKGRRRKKEGYVLYVYACVSVLQCQVLRRTGSGKRTMSSDIDIIEIVDDIPSPMICNKEPIVFRGVGYLTMFGLSSRFDTEFPTVLTGRLAPEELADTMRRINGVLARNMSGNVRWLVCGLLFCCCTVGCSLWPVVCLNKRTVHALEKLLDHENQTLYNKLGLHWQLVRRPVEVNYSMTEYVLLLEILPKTLLLLPD</sequence>
<dbReference type="Pfam" id="PF10256">
    <property type="entry name" value="Erf4"/>
    <property type="match status" value="1"/>
</dbReference>
<evidence type="ECO:0000313" key="16">
    <source>
        <dbReference type="Proteomes" id="UP000746747"/>
    </source>
</evidence>
<feature type="compositionally biased region" description="Acidic residues" evidence="11">
    <location>
        <begin position="53"/>
        <end position="67"/>
    </location>
</feature>
<dbReference type="InterPro" id="IPR035018">
    <property type="entry name" value="Spt6_SH2_C"/>
</dbReference>
<evidence type="ECO:0000256" key="4">
    <source>
        <dbReference type="ARBA" id="ARBA00023136"/>
    </source>
</evidence>
<dbReference type="InterPro" id="IPR037027">
    <property type="entry name" value="YqgF/RNaseH-like_dom_sf"/>
</dbReference>
<evidence type="ECO:0000256" key="3">
    <source>
        <dbReference type="ARBA" id="ARBA00009253"/>
    </source>
</evidence>
<dbReference type="InterPro" id="IPR041692">
    <property type="entry name" value="HHH_9"/>
</dbReference>
<dbReference type="Pfam" id="PF14639">
    <property type="entry name" value="YqgF"/>
    <property type="match status" value="1"/>
</dbReference>
<keyword evidence="10" id="KW-0727">SH2 domain</keyword>
<evidence type="ECO:0000256" key="12">
    <source>
        <dbReference type="SAM" id="Phobius"/>
    </source>
</evidence>
<keyword evidence="12" id="KW-1133">Transmembrane helix</keyword>
<evidence type="ECO:0000259" key="14">
    <source>
        <dbReference type="PROSITE" id="PS50126"/>
    </source>
</evidence>
<dbReference type="Gene3D" id="1.10.3500.10">
    <property type="entry name" value="Tex N-terminal region-like"/>
    <property type="match status" value="1"/>
</dbReference>
<keyword evidence="5 9" id="KW-0804">Transcription</keyword>
<dbReference type="GO" id="GO:0034728">
    <property type="term" value="P:nucleosome organization"/>
    <property type="evidence" value="ECO:0007669"/>
    <property type="project" value="TreeGrafter"/>
</dbReference>
<dbReference type="PROSITE" id="PS50001">
    <property type="entry name" value="SH2"/>
    <property type="match status" value="1"/>
</dbReference>
<dbReference type="EMBL" id="CAKAEH010001685">
    <property type="protein sequence ID" value="CAG9538638.1"/>
    <property type="molecule type" value="Genomic_DNA"/>
</dbReference>
<dbReference type="GO" id="GO:0016020">
    <property type="term" value="C:membrane"/>
    <property type="evidence" value="ECO:0007669"/>
    <property type="project" value="UniProtKB-SubCell"/>
</dbReference>
<dbReference type="FunFam" id="1.10.10.2740:FF:000002">
    <property type="entry name" value="Transcription elongation factor Spt6"/>
    <property type="match status" value="1"/>
</dbReference>
<dbReference type="Pfam" id="PF14635">
    <property type="entry name" value="HHH_7"/>
    <property type="match status" value="1"/>
</dbReference>
<keyword evidence="12" id="KW-0812">Transmembrane</keyword>
<feature type="transmembrane region" description="Helical" evidence="12">
    <location>
        <begin position="1643"/>
        <end position="1663"/>
    </location>
</feature>
<dbReference type="Pfam" id="PF14641">
    <property type="entry name" value="HTH_44"/>
    <property type="match status" value="1"/>
</dbReference>
<dbReference type="InterPro" id="IPR012340">
    <property type="entry name" value="NA-bd_OB-fold"/>
</dbReference>
<dbReference type="Proteomes" id="UP000746747">
    <property type="component" value="Unassembled WGS sequence"/>
</dbReference>
<dbReference type="InterPro" id="IPR023319">
    <property type="entry name" value="Tex-like_HTH_dom_sf"/>
</dbReference>
<dbReference type="Pfam" id="PF22706">
    <property type="entry name" value="Tex_central_region"/>
    <property type="match status" value="1"/>
</dbReference>
<organism evidence="15 16">
    <name type="scientific">Cercopithifilaria johnstoni</name>
    <dbReference type="NCBI Taxonomy" id="2874296"/>
    <lineage>
        <taxon>Eukaryota</taxon>
        <taxon>Metazoa</taxon>
        <taxon>Ecdysozoa</taxon>
        <taxon>Nematoda</taxon>
        <taxon>Chromadorea</taxon>
        <taxon>Rhabditida</taxon>
        <taxon>Spirurina</taxon>
        <taxon>Spiruromorpha</taxon>
        <taxon>Filarioidea</taxon>
        <taxon>Onchocercidae</taxon>
        <taxon>Cercopithifilaria</taxon>
    </lineage>
</organism>
<dbReference type="Gene3D" id="1.10.10.2740">
    <property type="entry name" value="Spt6, Death-like domain"/>
    <property type="match status" value="1"/>
</dbReference>
<dbReference type="InterPro" id="IPR000980">
    <property type="entry name" value="SH2"/>
</dbReference>
<comment type="similarity">
    <text evidence="3 9">Belongs to the SPT6 family.</text>
</comment>
<feature type="domain" description="S1 motif" evidence="14">
    <location>
        <begin position="1207"/>
        <end position="1264"/>
    </location>
</feature>
<dbReference type="FunFam" id="3.30.505.10:FF:000030">
    <property type="entry name" value="Transcription elongation factor spt6"/>
    <property type="match status" value="1"/>
</dbReference>
<dbReference type="InterPro" id="IPR035420">
    <property type="entry name" value="Spt6_SH2"/>
</dbReference>
<dbReference type="SUPFAM" id="SSF47781">
    <property type="entry name" value="RuvA domain 2-like"/>
    <property type="match status" value="2"/>
</dbReference>
<evidence type="ECO:0000256" key="11">
    <source>
        <dbReference type="SAM" id="MobiDB-lite"/>
    </source>
</evidence>
<feature type="region of interest" description="Disordered" evidence="11">
    <location>
        <begin position="236"/>
        <end position="263"/>
    </location>
</feature>
<comment type="subunit">
    <text evidence="7 9">Interacts with glp-1 and lin-12.</text>
</comment>
<feature type="compositionally biased region" description="Acidic residues" evidence="11">
    <location>
        <begin position="174"/>
        <end position="191"/>
    </location>
</feature>
<feature type="region of interest" description="Disordered" evidence="11">
    <location>
        <begin position="1"/>
        <end position="211"/>
    </location>
</feature>
<dbReference type="Gene3D" id="1.10.150.850">
    <property type="entry name" value="Spt6, helix-hairpin-helix domain"/>
    <property type="match status" value="1"/>
</dbReference>
<evidence type="ECO:0000256" key="6">
    <source>
        <dbReference type="ARBA" id="ARBA00023242"/>
    </source>
</evidence>
<evidence type="ECO:0000256" key="9">
    <source>
        <dbReference type="PIRNR" id="PIRNR036947"/>
    </source>
</evidence>
<evidence type="ECO:0000256" key="1">
    <source>
        <dbReference type="ARBA" id="ARBA00004123"/>
    </source>
</evidence>
<evidence type="ECO:0000256" key="7">
    <source>
        <dbReference type="ARBA" id="ARBA00062894"/>
    </source>
</evidence>
<dbReference type="OrthoDB" id="343921at2759"/>
<dbReference type="InterPro" id="IPR028231">
    <property type="entry name" value="Spt6_YqgF"/>
</dbReference>
<dbReference type="SMART" id="SM00252">
    <property type="entry name" value="SH2"/>
    <property type="match status" value="1"/>
</dbReference>
<proteinExistence type="inferred from homology"/>
<dbReference type="InterPro" id="IPR017072">
    <property type="entry name" value="TF_Spt6"/>
</dbReference>
<keyword evidence="6 9" id="KW-0539">Nucleus</keyword>
<dbReference type="Pfam" id="PF14633">
    <property type="entry name" value="SH2_2"/>
    <property type="match status" value="1"/>
</dbReference>
<dbReference type="Gene3D" id="3.30.505.10">
    <property type="entry name" value="SH2 domain"/>
    <property type="match status" value="2"/>
</dbReference>
<dbReference type="InterPro" id="IPR036860">
    <property type="entry name" value="SH2_dom_sf"/>
</dbReference>
<dbReference type="PANTHER" id="PTHR10145:SF6">
    <property type="entry name" value="TRANSCRIPTION ELONGATION FACTOR SPT6"/>
    <property type="match status" value="1"/>
</dbReference>
<evidence type="ECO:0000313" key="15">
    <source>
        <dbReference type="EMBL" id="CAG9538638.1"/>
    </source>
</evidence>
<dbReference type="SUPFAM" id="SSF158832">
    <property type="entry name" value="Tex N-terminal region-like"/>
    <property type="match status" value="1"/>
</dbReference>
<evidence type="ECO:0000259" key="13">
    <source>
        <dbReference type="PROSITE" id="PS50001"/>
    </source>
</evidence>
<comment type="function">
    <text evidence="9">Histone H3-H4 chaperone that plays a role in maintenance of chromatin structure during RNA polymerase II transcription elongation.</text>
</comment>
<dbReference type="PIRSF" id="PIRSF036947">
    <property type="entry name" value="Spt6"/>
    <property type="match status" value="1"/>
</dbReference>
<feature type="compositionally biased region" description="Basic and acidic residues" evidence="11">
    <location>
        <begin position="141"/>
        <end position="173"/>
    </location>
</feature>
<dbReference type="Gene3D" id="3.30.420.140">
    <property type="entry name" value="YqgF/RNase H-like domain"/>
    <property type="match status" value="1"/>
</dbReference>
<evidence type="ECO:0000256" key="8">
    <source>
        <dbReference type="ARBA" id="ARBA00070965"/>
    </source>
</evidence>
<dbReference type="CDD" id="cd09918">
    <property type="entry name" value="SH2_Nterm_SPT6_like"/>
    <property type="match status" value="1"/>
</dbReference>
<name>A0A8J2Q339_9BILA</name>
<dbReference type="InterPro" id="IPR019383">
    <property type="entry name" value="Golgin_A_7/ERF4"/>
</dbReference>
<comment type="caution">
    <text evidence="15">The sequence shown here is derived from an EMBL/GenBank/DDBJ whole genome shotgun (WGS) entry which is preliminary data.</text>
</comment>
<dbReference type="GO" id="GO:0140673">
    <property type="term" value="P:transcription elongation-coupled chromatin remodeling"/>
    <property type="evidence" value="ECO:0007669"/>
    <property type="project" value="InterPro"/>
</dbReference>
<dbReference type="SUPFAM" id="SSF50249">
    <property type="entry name" value="Nucleic acid-binding proteins"/>
    <property type="match status" value="1"/>
</dbReference>
<dbReference type="InterPro" id="IPR035019">
    <property type="entry name" value="Spt6_SH2_N"/>
</dbReference>
<evidence type="ECO:0000256" key="10">
    <source>
        <dbReference type="PROSITE-ProRule" id="PRU00191"/>
    </source>
</evidence>
<dbReference type="InterPro" id="IPR003029">
    <property type="entry name" value="S1_domain"/>
</dbReference>
<feature type="compositionally biased region" description="Acidic residues" evidence="11">
    <location>
        <begin position="79"/>
        <end position="115"/>
    </location>
</feature>
<comment type="subcellular location">
    <subcellularLocation>
        <location evidence="2">Membrane</location>
    </subcellularLocation>
    <subcellularLocation>
        <location evidence="1 9">Nucleus</location>
    </subcellularLocation>
</comment>
<reference evidence="15" key="1">
    <citation type="submission" date="2021-09" db="EMBL/GenBank/DDBJ databases">
        <authorList>
            <consortium name="Pathogen Informatics"/>
        </authorList>
    </citation>
    <scope>NUCLEOTIDE SEQUENCE</scope>
</reference>
<dbReference type="PROSITE" id="PS50126">
    <property type="entry name" value="S1"/>
    <property type="match status" value="1"/>
</dbReference>
<keyword evidence="4 12" id="KW-0472">Membrane</keyword>
<keyword evidence="16" id="KW-1185">Reference proteome</keyword>
<evidence type="ECO:0000256" key="2">
    <source>
        <dbReference type="ARBA" id="ARBA00004370"/>
    </source>
</evidence>
<feature type="compositionally biased region" description="Acidic residues" evidence="11">
    <location>
        <begin position="236"/>
        <end position="257"/>
    </location>
</feature>
<dbReference type="GO" id="GO:0003677">
    <property type="term" value="F:DNA binding"/>
    <property type="evidence" value="ECO:0007669"/>
    <property type="project" value="InterPro"/>
</dbReference>
<dbReference type="Pfam" id="PF00575">
    <property type="entry name" value="S1"/>
    <property type="match status" value="1"/>
</dbReference>
<dbReference type="InterPro" id="IPR012337">
    <property type="entry name" value="RNaseH-like_sf"/>
</dbReference>
<dbReference type="GO" id="GO:0008023">
    <property type="term" value="C:transcription elongation factor complex"/>
    <property type="evidence" value="ECO:0007669"/>
    <property type="project" value="TreeGrafter"/>
</dbReference>
<evidence type="ECO:0000256" key="5">
    <source>
        <dbReference type="ARBA" id="ARBA00023163"/>
    </source>
</evidence>
<dbReference type="GO" id="GO:0042393">
    <property type="term" value="F:histone binding"/>
    <property type="evidence" value="ECO:0007669"/>
    <property type="project" value="TreeGrafter"/>
</dbReference>
<dbReference type="InterPro" id="IPR032706">
    <property type="entry name" value="Spt6_HHH"/>
</dbReference>
<dbReference type="FunFam" id="1.10.150.850:FF:000001">
    <property type="entry name" value="Transcription elongation factor spt6"/>
    <property type="match status" value="1"/>
</dbReference>
<dbReference type="PANTHER" id="PTHR10145">
    <property type="entry name" value="TRANSCRIPTION ELONGATION FACTOR SPT6"/>
    <property type="match status" value="1"/>
</dbReference>
<gene>
    <name evidence="15" type="ORF">CJOHNSTONI_LOCUS8330</name>
</gene>
<dbReference type="Pfam" id="PF17674">
    <property type="entry name" value="HHH_9"/>
    <property type="match status" value="1"/>
</dbReference>
<protein>
    <recommendedName>
        <fullName evidence="8 9">Suppressor of Ty 6 homolog</fullName>
    </recommendedName>
</protein>
<feature type="domain" description="SH2" evidence="13">
    <location>
        <begin position="1306"/>
        <end position="1413"/>
    </location>
</feature>
<dbReference type="FunFam" id="1.10.10.650:FF:000002">
    <property type="entry name" value="Transcription elongation factor spt6"/>
    <property type="match status" value="1"/>
</dbReference>
<dbReference type="InterPro" id="IPR055179">
    <property type="entry name" value="Tex-like_central_region"/>
</dbReference>
<dbReference type="InterPro" id="IPR023323">
    <property type="entry name" value="Tex-like_dom_sf"/>
</dbReference>
<dbReference type="InterPro" id="IPR010994">
    <property type="entry name" value="RuvA_2-like"/>
</dbReference>
<dbReference type="GO" id="GO:0031491">
    <property type="term" value="F:nucleosome binding"/>
    <property type="evidence" value="ECO:0007669"/>
    <property type="project" value="TreeGrafter"/>
</dbReference>
<dbReference type="SUPFAM" id="SSF53098">
    <property type="entry name" value="Ribonuclease H-like"/>
    <property type="match status" value="1"/>
</dbReference>